<evidence type="ECO:0000256" key="1">
    <source>
        <dbReference type="SAM" id="Phobius"/>
    </source>
</evidence>
<gene>
    <name evidence="2" type="ordered locus">Sde_2331</name>
</gene>
<keyword evidence="1" id="KW-0472">Membrane</keyword>
<name>Q21I88_SACD2</name>
<dbReference type="HOGENOM" id="CLU_1873013_0_0_6"/>
<evidence type="ECO:0000313" key="2">
    <source>
        <dbReference type="EMBL" id="ABD81591.1"/>
    </source>
</evidence>
<keyword evidence="1" id="KW-0812">Transmembrane</keyword>
<dbReference type="KEGG" id="sde:Sde_2331"/>
<dbReference type="AlphaFoldDB" id="Q21I88"/>
<feature type="transmembrane region" description="Helical" evidence="1">
    <location>
        <begin position="37"/>
        <end position="60"/>
    </location>
</feature>
<dbReference type="EMBL" id="CP000282">
    <property type="protein sequence ID" value="ABD81591.1"/>
    <property type="molecule type" value="Genomic_DNA"/>
</dbReference>
<keyword evidence="3" id="KW-1185">Reference proteome</keyword>
<sequence length="146" mass="16252">MCMSRSSILHKMLSAKVAGELGVMRLQGIDEIKILKIFARVVLILFGLYLLNGAVFGFWAASGPPTDTPEYFEHIGVTRLSFAIACFSAIALVGIRLSDFKRQKLYWAPVAIIVVCVVYPKAREQIHIDSCLDQGGSWQVNFKCQK</sequence>
<reference evidence="2 3" key="1">
    <citation type="journal article" date="2008" name="PLoS Genet.">
        <title>Complete genome sequence of the complex carbohydrate-degrading marine bacterium, Saccharophagus degradans strain 2-40 T.</title>
        <authorList>
            <person name="Weiner R.M."/>
            <person name="Taylor L.E.II."/>
            <person name="Henrissat B."/>
            <person name="Hauser L."/>
            <person name="Land M."/>
            <person name="Coutinho P.M."/>
            <person name="Rancurel C."/>
            <person name="Saunders E.H."/>
            <person name="Longmire A.G."/>
            <person name="Zhang H."/>
            <person name="Bayer E.A."/>
            <person name="Gilbert H.J."/>
            <person name="Larimer F."/>
            <person name="Zhulin I.B."/>
            <person name="Ekborg N.A."/>
            <person name="Lamed R."/>
            <person name="Richardson P.M."/>
            <person name="Borovok I."/>
            <person name="Hutcheson S."/>
        </authorList>
    </citation>
    <scope>NUCLEOTIDE SEQUENCE [LARGE SCALE GENOMIC DNA]</scope>
    <source>
        <strain evidence="3">2-40 / ATCC 43961 / DSM 17024</strain>
    </source>
</reference>
<dbReference type="eggNOG" id="ENOG5033NUA">
    <property type="taxonomic scope" value="Bacteria"/>
</dbReference>
<dbReference type="Proteomes" id="UP000001947">
    <property type="component" value="Chromosome"/>
</dbReference>
<organism evidence="2 3">
    <name type="scientific">Saccharophagus degradans (strain 2-40 / ATCC 43961 / DSM 17024)</name>
    <dbReference type="NCBI Taxonomy" id="203122"/>
    <lineage>
        <taxon>Bacteria</taxon>
        <taxon>Pseudomonadati</taxon>
        <taxon>Pseudomonadota</taxon>
        <taxon>Gammaproteobacteria</taxon>
        <taxon>Cellvibrionales</taxon>
        <taxon>Cellvibrionaceae</taxon>
        <taxon>Saccharophagus</taxon>
    </lineage>
</organism>
<accession>Q21I88</accession>
<evidence type="ECO:0000313" key="3">
    <source>
        <dbReference type="Proteomes" id="UP000001947"/>
    </source>
</evidence>
<proteinExistence type="predicted"/>
<protein>
    <submittedName>
        <fullName evidence="2">Uncharacterized protein</fullName>
    </submittedName>
</protein>
<feature type="transmembrane region" description="Helical" evidence="1">
    <location>
        <begin position="80"/>
        <end position="98"/>
    </location>
</feature>
<keyword evidence="1" id="KW-1133">Transmembrane helix</keyword>